<reference evidence="4 5" key="1">
    <citation type="journal article" date="2021" name="Microorganisms">
        <title>Acidisoma silvae sp. nov. and Acidisomacellulosilytica sp. nov., Two Acidophilic Bacteria Isolated from Decaying Wood, Hydrolyzing Cellulose and Producing Poly-3-hydroxybutyrate.</title>
        <authorList>
            <person name="Mieszkin S."/>
            <person name="Pouder E."/>
            <person name="Uroz S."/>
            <person name="Simon-Colin C."/>
            <person name="Alain K."/>
        </authorList>
    </citation>
    <scope>NUCLEOTIDE SEQUENCE [LARGE SCALE GENOMIC DNA]</scope>
    <source>
        <strain evidence="4 5">HW T5.17</strain>
    </source>
</reference>
<gene>
    <name evidence="4" type="ORF">ACELLULO517_14885</name>
</gene>
<evidence type="ECO:0000313" key="4">
    <source>
        <dbReference type="EMBL" id="MCB8881534.1"/>
    </source>
</evidence>
<evidence type="ECO:0000313" key="5">
    <source>
        <dbReference type="Proteomes" id="UP000721844"/>
    </source>
</evidence>
<feature type="chain" id="PRO_5037604158" evidence="3">
    <location>
        <begin position="24"/>
        <end position="420"/>
    </location>
</feature>
<dbReference type="Proteomes" id="UP000721844">
    <property type="component" value="Unassembled WGS sequence"/>
</dbReference>
<sequence>MKLRASLLAFSVLCSFAIPAAHADSAKPYAGQTISVLLPPWGTLPKAMTDSFTAETGIKIDMQTQGWDQIHAKILTAMIANNAPADVTEVDWSWVGQFGAAGWYVPLQGKVSADVVKDVASSKIFTTDGNLIAMPYNNDFRVLIVNKAMFDKAGITSLPTTMDELWNDAVALKKSGVTYPIALPLSANEGTSTAWYLMTKAFGGDLFDAQLKPEFTTPDSAGYKALDWIVKAVKAGLIDPASTGLTDVQVQAFLSGGQAAIDLAGWAGNLTVYNDPTKSKVAGHVEAVLMPSATGHSRSFGLPEALGIPANAAHKDAALAFIDWWMKPATQIEAYTALGDLPTSTAALSSLSAAGKIPSGDVLLKQIPTVEPLFAQGTPEWYPQFSAGVSSAINEAAKGQLTVAQAIAQIAAQAQKAKSQ</sequence>
<keyword evidence="3" id="KW-0732">Signal</keyword>
<dbReference type="Gene3D" id="3.40.190.10">
    <property type="entry name" value="Periplasmic binding protein-like II"/>
    <property type="match status" value="2"/>
</dbReference>
<keyword evidence="5" id="KW-1185">Reference proteome</keyword>
<comment type="caution">
    <text evidence="4">The sequence shown here is derived from an EMBL/GenBank/DDBJ whole genome shotgun (WGS) entry which is preliminary data.</text>
</comment>
<evidence type="ECO:0000256" key="1">
    <source>
        <dbReference type="ARBA" id="ARBA00004418"/>
    </source>
</evidence>
<proteinExistence type="inferred from homology"/>
<dbReference type="AlphaFoldDB" id="A0A964E4I9"/>
<dbReference type="InterPro" id="IPR050490">
    <property type="entry name" value="Bact_solute-bd_prot1"/>
</dbReference>
<evidence type="ECO:0000256" key="3">
    <source>
        <dbReference type="SAM" id="SignalP"/>
    </source>
</evidence>
<comment type="subcellular location">
    <subcellularLocation>
        <location evidence="1">Periplasm</location>
    </subcellularLocation>
</comment>
<dbReference type="GO" id="GO:0042597">
    <property type="term" value="C:periplasmic space"/>
    <property type="evidence" value="ECO:0007669"/>
    <property type="project" value="UniProtKB-SubCell"/>
</dbReference>
<dbReference type="PANTHER" id="PTHR43649">
    <property type="entry name" value="ARABINOSE-BINDING PROTEIN-RELATED"/>
    <property type="match status" value="1"/>
</dbReference>
<dbReference type="RefSeq" id="WP_227308207.1">
    <property type="nucleotide sequence ID" value="NZ_JAESVA010000005.1"/>
</dbReference>
<protein>
    <submittedName>
        <fullName evidence="4">Sugar ABC transporter substrate-binding protein</fullName>
    </submittedName>
</protein>
<organism evidence="4 5">
    <name type="scientific">Acidisoma cellulosilyticum</name>
    <dbReference type="NCBI Taxonomy" id="2802395"/>
    <lineage>
        <taxon>Bacteria</taxon>
        <taxon>Pseudomonadati</taxon>
        <taxon>Pseudomonadota</taxon>
        <taxon>Alphaproteobacteria</taxon>
        <taxon>Acetobacterales</taxon>
        <taxon>Acidocellaceae</taxon>
        <taxon>Acidisoma</taxon>
    </lineage>
</organism>
<accession>A0A964E4I9</accession>
<dbReference type="CDD" id="cd13585">
    <property type="entry name" value="PBP2_TMBP_like"/>
    <property type="match status" value="1"/>
</dbReference>
<dbReference type="PANTHER" id="PTHR43649:SF12">
    <property type="entry name" value="DIACETYLCHITOBIOSE BINDING PROTEIN DASA"/>
    <property type="match status" value="1"/>
</dbReference>
<dbReference type="EMBL" id="JAESVA010000005">
    <property type="protein sequence ID" value="MCB8881534.1"/>
    <property type="molecule type" value="Genomic_DNA"/>
</dbReference>
<name>A0A964E4I9_9PROT</name>
<evidence type="ECO:0000256" key="2">
    <source>
        <dbReference type="ARBA" id="ARBA00008520"/>
    </source>
</evidence>
<dbReference type="Pfam" id="PF01547">
    <property type="entry name" value="SBP_bac_1"/>
    <property type="match status" value="1"/>
</dbReference>
<feature type="signal peptide" evidence="3">
    <location>
        <begin position="1"/>
        <end position="23"/>
    </location>
</feature>
<comment type="similarity">
    <text evidence="2">Belongs to the bacterial solute-binding protein 1 family.</text>
</comment>
<dbReference type="InterPro" id="IPR006059">
    <property type="entry name" value="SBP"/>
</dbReference>
<dbReference type="SUPFAM" id="SSF53850">
    <property type="entry name" value="Periplasmic binding protein-like II"/>
    <property type="match status" value="1"/>
</dbReference>